<dbReference type="SUPFAM" id="SSF46785">
    <property type="entry name" value="Winged helix' DNA-binding domain"/>
    <property type="match status" value="1"/>
</dbReference>
<protein>
    <submittedName>
        <fullName evidence="2">PadR family transcriptional regulator</fullName>
    </submittedName>
</protein>
<feature type="domain" description="Transcription regulator PadR N-terminal" evidence="1">
    <location>
        <begin position="25"/>
        <end position="90"/>
    </location>
</feature>
<dbReference type="InterPro" id="IPR052509">
    <property type="entry name" value="Metal_resp_DNA-bind_regulator"/>
</dbReference>
<dbReference type="Proteomes" id="UP000308901">
    <property type="component" value="Unassembled WGS sequence"/>
</dbReference>
<sequence>MEEDYKKWLSQFRKGYIELCTLITLKNSGALHGVALIKAFEEVELSINEGTLYPLLNRMEQNGWLESSWNMPKTSGHPKREYKISEKGGKILPRLIETYDSHNKSLEKLKEIR</sequence>
<comment type="caution">
    <text evidence="2">The sequence shown here is derived from an EMBL/GenBank/DDBJ whole genome shotgun (WGS) entry which is preliminary data.</text>
</comment>
<evidence type="ECO:0000259" key="1">
    <source>
        <dbReference type="Pfam" id="PF03551"/>
    </source>
</evidence>
<dbReference type="Gene3D" id="1.10.10.10">
    <property type="entry name" value="Winged helix-like DNA-binding domain superfamily/Winged helix DNA-binding domain"/>
    <property type="match status" value="1"/>
</dbReference>
<evidence type="ECO:0000313" key="2">
    <source>
        <dbReference type="EMBL" id="TLP37634.1"/>
    </source>
</evidence>
<dbReference type="Pfam" id="PF03551">
    <property type="entry name" value="PadR"/>
    <property type="match status" value="1"/>
</dbReference>
<name>A0A5R8XZT1_9BACT</name>
<proteinExistence type="predicted"/>
<reference evidence="2 3" key="1">
    <citation type="submission" date="2019-05" db="EMBL/GenBank/DDBJ databases">
        <title>Arcobacter sp. nov., isolated from sea sediment.</title>
        <authorList>
            <person name="Kim W."/>
        </authorList>
    </citation>
    <scope>NUCLEOTIDE SEQUENCE [LARGE SCALE GENOMIC DNA]</scope>
    <source>
        <strain evidence="2 3">CAU 1517</strain>
    </source>
</reference>
<dbReference type="PANTHER" id="PTHR33169:SF14">
    <property type="entry name" value="TRANSCRIPTIONAL REGULATOR RV3488"/>
    <property type="match status" value="1"/>
</dbReference>
<organism evidence="2 3">
    <name type="scientific">Arcobacter arenosus</name>
    <dbReference type="NCBI Taxonomy" id="2576037"/>
    <lineage>
        <taxon>Bacteria</taxon>
        <taxon>Pseudomonadati</taxon>
        <taxon>Campylobacterota</taxon>
        <taxon>Epsilonproteobacteria</taxon>
        <taxon>Campylobacterales</taxon>
        <taxon>Arcobacteraceae</taxon>
        <taxon>Arcobacter</taxon>
    </lineage>
</organism>
<dbReference type="InterPro" id="IPR036388">
    <property type="entry name" value="WH-like_DNA-bd_sf"/>
</dbReference>
<dbReference type="OrthoDB" id="7189837at2"/>
<gene>
    <name evidence="2" type="ORF">FDK22_09965</name>
</gene>
<dbReference type="AlphaFoldDB" id="A0A5R8XZT1"/>
<dbReference type="PANTHER" id="PTHR33169">
    <property type="entry name" value="PADR-FAMILY TRANSCRIPTIONAL REGULATOR"/>
    <property type="match status" value="1"/>
</dbReference>
<dbReference type="InterPro" id="IPR005149">
    <property type="entry name" value="Tscrpt_reg_PadR_N"/>
</dbReference>
<accession>A0A5R8XZT1</accession>
<keyword evidence="3" id="KW-1185">Reference proteome</keyword>
<dbReference type="RefSeq" id="WP_138152798.1">
    <property type="nucleotide sequence ID" value="NZ_CBDDKQ010000004.1"/>
</dbReference>
<evidence type="ECO:0000313" key="3">
    <source>
        <dbReference type="Proteomes" id="UP000308901"/>
    </source>
</evidence>
<dbReference type="EMBL" id="VANU01000004">
    <property type="protein sequence ID" value="TLP37634.1"/>
    <property type="molecule type" value="Genomic_DNA"/>
</dbReference>
<dbReference type="InterPro" id="IPR036390">
    <property type="entry name" value="WH_DNA-bd_sf"/>
</dbReference>